<dbReference type="Pfam" id="PF07716">
    <property type="entry name" value="bZIP_2"/>
    <property type="match status" value="1"/>
</dbReference>
<dbReference type="GO" id="GO:0005634">
    <property type="term" value="C:nucleus"/>
    <property type="evidence" value="ECO:0007669"/>
    <property type="project" value="UniProtKB-ARBA"/>
</dbReference>
<dbReference type="PANTHER" id="PTHR23334:SF72">
    <property type="entry name" value="PROTEIN MABIKI"/>
    <property type="match status" value="1"/>
</dbReference>
<dbReference type="SUPFAM" id="SSF57959">
    <property type="entry name" value="Leucine zipper domain"/>
    <property type="match status" value="1"/>
</dbReference>
<feature type="domain" description="BZIP" evidence="2">
    <location>
        <begin position="150"/>
        <end position="193"/>
    </location>
</feature>
<dbReference type="InterPro" id="IPR031106">
    <property type="entry name" value="C/EBP"/>
</dbReference>
<name>A0AAU9TWQ3_EUPED</name>
<evidence type="ECO:0000313" key="4">
    <source>
        <dbReference type="Proteomes" id="UP001153954"/>
    </source>
</evidence>
<dbReference type="Proteomes" id="UP001153954">
    <property type="component" value="Unassembled WGS sequence"/>
</dbReference>
<feature type="compositionally biased region" description="Basic and acidic residues" evidence="1">
    <location>
        <begin position="148"/>
        <end position="160"/>
    </location>
</feature>
<dbReference type="PROSITE" id="PS50217">
    <property type="entry name" value="BZIP"/>
    <property type="match status" value="1"/>
</dbReference>
<evidence type="ECO:0000313" key="3">
    <source>
        <dbReference type="EMBL" id="CAH2090000.1"/>
    </source>
</evidence>
<comment type="caution">
    <text evidence="3">The sequence shown here is derived from an EMBL/GenBank/DDBJ whole genome shotgun (WGS) entry which is preliminary data.</text>
</comment>
<dbReference type="Gene3D" id="1.20.5.170">
    <property type="match status" value="1"/>
</dbReference>
<sequence length="212" mass="23661">MSLWTPYVDDLPFAPPVDLPLDLSVKRKPNSSASSAIPVIVYPKNSSYPVQNYTLNDINHCQSAPCSSSQLPIANPPVRIGILSPPYSPDSENPRNRPNFMADADNLENDPEFQAFARHAIKAMTEKNGGSLLGRNPRMRRAVQTGHNVDDSYRKQRERNNLAAKQSRDKRKLREIELALKVTFLSNKNAGLKAVLSSKLCMNCRKAEALFN</sequence>
<dbReference type="AlphaFoldDB" id="A0AAU9TWQ3"/>
<protein>
    <recommendedName>
        <fullName evidence="2">BZIP domain-containing protein</fullName>
    </recommendedName>
</protein>
<gene>
    <name evidence="3" type="ORF">EEDITHA_LOCUS6002</name>
</gene>
<dbReference type="EMBL" id="CAKOGL010000009">
    <property type="protein sequence ID" value="CAH2090000.1"/>
    <property type="molecule type" value="Genomic_DNA"/>
</dbReference>
<dbReference type="CDD" id="cd14695">
    <property type="entry name" value="bZIP_HLF"/>
    <property type="match status" value="1"/>
</dbReference>
<evidence type="ECO:0000256" key="1">
    <source>
        <dbReference type="SAM" id="MobiDB-lite"/>
    </source>
</evidence>
<accession>A0AAU9TWQ3</accession>
<dbReference type="GO" id="GO:0006351">
    <property type="term" value="P:DNA-templated transcription"/>
    <property type="evidence" value="ECO:0007669"/>
    <property type="project" value="InterPro"/>
</dbReference>
<feature type="region of interest" description="Disordered" evidence="1">
    <location>
        <begin position="146"/>
        <end position="170"/>
    </location>
</feature>
<keyword evidence="4" id="KW-1185">Reference proteome</keyword>
<proteinExistence type="predicted"/>
<organism evidence="3 4">
    <name type="scientific">Euphydryas editha</name>
    <name type="common">Edith's checkerspot</name>
    <dbReference type="NCBI Taxonomy" id="104508"/>
    <lineage>
        <taxon>Eukaryota</taxon>
        <taxon>Metazoa</taxon>
        <taxon>Ecdysozoa</taxon>
        <taxon>Arthropoda</taxon>
        <taxon>Hexapoda</taxon>
        <taxon>Insecta</taxon>
        <taxon>Pterygota</taxon>
        <taxon>Neoptera</taxon>
        <taxon>Endopterygota</taxon>
        <taxon>Lepidoptera</taxon>
        <taxon>Glossata</taxon>
        <taxon>Ditrysia</taxon>
        <taxon>Papilionoidea</taxon>
        <taxon>Nymphalidae</taxon>
        <taxon>Nymphalinae</taxon>
        <taxon>Euphydryas</taxon>
    </lineage>
</organism>
<dbReference type="InterPro" id="IPR004827">
    <property type="entry name" value="bZIP"/>
</dbReference>
<dbReference type="PROSITE" id="PS00036">
    <property type="entry name" value="BZIP_BASIC"/>
    <property type="match status" value="1"/>
</dbReference>
<dbReference type="InterPro" id="IPR046347">
    <property type="entry name" value="bZIP_sf"/>
</dbReference>
<dbReference type="PANTHER" id="PTHR23334">
    <property type="entry name" value="CCAAT/ENHANCER BINDING PROTEIN"/>
    <property type="match status" value="1"/>
</dbReference>
<reference evidence="3" key="1">
    <citation type="submission" date="2022-03" db="EMBL/GenBank/DDBJ databases">
        <authorList>
            <person name="Tunstrom K."/>
        </authorList>
    </citation>
    <scope>NUCLEOTIDE SEQUENCE</scope>
</reference>
<dbReference type="GO" id="GO:0000981">
    <property type="term" value="F:DNA-binding transcription factor activity, RNA polymerase II-specific"/>
    <property type="evidence" value="ECO:0007669"/>
    <property type="project" value="TreeGrafter"/>
</dbReference>
<evidence type="ECO:0000259" key="2">
    <source>
        <dbReference type="PROSITE" id="PS50217"/>
    </source>
</evidence>
<dbReference type="GO" id="GO:0000978">
    <property type="term" value="F:RNA polymerase II cis-regulatory region sequence-specific DNA binding"/>
    <property type="evidence" value="ECO:0007669"/>
    <property type="project" value="TreeGrafter"/>
</dbReference>